<dbReference type="Gene3D" id="1.25.40.280">
    <property type="entry name" value="alix/aip1 like domains"/>
    <property type="match status" value="2"/>
</dbReference>
<feature type="compositionally biased region" description="Basic and acidic residues" evidence="1">
    <location>
        <begin position="402"/>
        <end position="421"/>
    </location>
</feature>
<dbReference type="InterPro" id="IPR004328">
    <property type="entry name" value="BRO1_dom"/>
</dbReference>
<dbReference type="PANTHER" id="PTHR23031:SF15">
    <property type="entry name" value="LD12055P"/>
    <property type="match status" value="1"/>
</dbReference>
<dbReference type="Pfam" id="PF03097">
    <property type="entry name" value="BRO1"/>
    <property type="match status" value="1"/>
</dbReference>
<name>A0A0L7KND7_OPEBR</name>
<feature type="region of interest" description="Disordered" evidence="1">
    <location>
        <begin position="565"/>
        <end position="633"/>
    </location>
</feature>
<dbReference type="EMBL" id="JTDY01008609">
    <property type="protein sequence ID" value="KOB64489.1"/>
    <property type="molecule type" value="Genomic_DNA"/>
</dbReference>
<dbReference type="STRING" id="104452.A0A0L7KND7"/>
<dbReference type="PANTHER" id="PTHR23031">
    <property type="entry name" value="RHOPHILIN"/>
    <property type="match status" value="1"/>
</dbReference>
<dbReference type="Gene3D" id="2.30.42.10">
    <property type="match status" value="1"/>
</dbReference>
<feature type="compositionally biased region" description="Basic residues" evidence="1">
    <location>
        <begin position="351"/>
        <end position="361"/>
    </location>
</feature>
<evidence type="ECO:0000313" key="4">
    <source>
        <dbReference type="EMBL" id="KOB64489.1"/>
    </source>
</evidence>
<feature type="region of interest" description="Disordered" evidence="1">
    <location>
        <begin position="351"/>
        <end position="424"/>
    </location>
</feature>
<dbReference type="Pfam" id="PF00595">
    <property type="entry name" value="PDZ"/>
    <property type="match status" value="1"/>
</dbReference>
<dbReference type="CDD" id="cd06712">
    <property type="entry name" value="PDZ_rhophilin-like"/>
    <property type="match status" value="1"/>
</dbReference>
<dbReference type="InterPro" id="IPR001478">
    <property type="entry name" value="PDZ"/>
</dbReference>
<feature type="non-terminal residue" evidence="4">
    <location>
        <position position="633"/>
    </location>
</feature>
<sequence length="633" mass="71498">MQLAYNIAGVPSCQRTVAFEKACVLFNMAGIYTQIGAKQERKTCSGLDGAVDALLRAAGTLRYIHENFTNAPSAQARECLLEKLQLQAREACGGTKGGELRDTHLCLDLAQESAYLSNSYRQLYEKKGGELRDTHLCLDLAQESAYLSNSYRQLYEKKGGELRDTHLCLDLAQESAYLSHSYRQLYEKKGGELRDTHLCLDLAQESAYLSNSYRQLYEKMQTEGVFNYVPYSWVSLVHVKTEYFKALAHEYCAMGLLHATDLLDVRERLVTLVAAERRRCRLHSSGARAHHRSHSLVRRSTEAATDVSVTSSKFQLALTPPDFAQHRVDDLFKSLGPIAVFSAKRHWSAPRQVALRRTRTRRRDEDKGLQHRHSEKRDRSEDNRTRTRRRDEDKGLQHRHSEKRDRSEDNSDEKYSEEYEKKKLHRVTKQNGVYINSYNNNNYEYHPKVLDYEYRSKPSAENGGENGRVKNGVGKRKEPLRRVASEYNVSNGKDEEGFGFSVRGDAPVVIAAVEPNSLADIGGMREGDFIISIGERDVKWSSHAEAVRLIQGAGEALTLRLATPMDKHQHKSSPETPRQSNSNQGSVSAASTASSGSTAVTARSSARRAPSWNPFRRHTTRDNSSHRGSHTSN</sequence>
<dbReference type="AlphaFoldDB" id="A0A0L7KND7"/>
<keyword evidence="5" id="KW-1185">Reference proteome</keyword>
<dbReference type="Proteomes" id="UP000037510">
    <property type="component" value="Unassembled WGS sequence"/>
</dbReference>
<dbReference type="SMART" id="SM01041">
    <property type="entry name" value="BRO1"/>
    <property type="match status" value="1"/>
</dbReference>
<dbReference type="InterPro" id="IPR047138">
    <property type="entry name" value="RHPN1_2"/>
</dbReference>
<dbReference type="SMART" id="SM00228">
    <property type="entry name" value="PDZ"/>
    <property type="match status" value="1"/>
</dbReference>
<evidence type="ECO:0000259" key="3">
    <source>
        <dbReference type="PROSITE" id="PS51180"/>
    </source>
</evidence>
<dbReference type="SUPFAM" id="SSF50156">
    <property type="entry name" value="PDZ domain-like"/>
    <property type="match status" value="1"/>
</dbReference>
<reference evidence="4 5" key="1">
    <citation type="journal article" date="2015" name="Genome Biol. Evol.">
        <title>The genome of winter moth (Operophtera brumata) provides a genomic perspective on sexual dimorphism and phenology.</title>
        <authorList>
            <person name="Derks M.F."/>
            <person name="Smit S."/>
            <person name="Salis L."/>
            <person name="Schijlen E."/>
            <person name="Bossers A."/>
            <person name="Mateman C."/>
            <person name="Pijl A.S."/>
            <person name="de Ridder D."/>
            <person name="Groenen M.A."/>
            <person name="Visser M.E."/>
            <person name="Megens H.J."/>
        </authorList>
    </citation>
    <scope>NUCLEOTIDE SEQUENCE [LARGE SCALE GENOMIC DNA]</scope>
    <source>
        <strain evidence="4">WM2013NL</strain>
        <tissue evidence="4">Head and thorax</tissue>
    </source>
</reference>
<dbReference type="InterPro" id="IPR038499">
    <property type="entry name" value="BRO1_sf"/>
</dbReference>
<proteinExistence type="predicted"/>
<evidence type="ECO:0000256" key="1">
    <source>
        <dbReference type="SAM" id="MobiDB-lite"/>
    </source>
</evidence>
<dbReference type="PROSITE" id="PS50106">
    <property type="entry name" value="PDZ"/>
    <property type="match status" value="1"/>
</dbReference>
<evidence type="ECO:0000259" key="2">
    <source>
        <dbReference type="PROSITE" id="PS50106"/>
    </source>
</evidence>
<dbReference type="PROSITE" id="PS51180">
    <property type="entry name" value="BRO1"/>
    <property type="match status" value="1"/>
</dbReference>
<gene>
    <name evidence="4" type="ORF">OBRU01_24184</name>
</gene>
<accession>A0A0L7KND7</accession>
<protein>
    <submittedName>
        <fullName evidence="4">Putative rhophilin</fullName>
    </submittedName>
</protein>
<comment type="caution">
    <text evidence="4">The sequence shown here is derived from an EMBL/GenBank/DDBJ whole genome shotgun (WGS) entry which is preliminary data.</text>
</comment>
<evidence type="ECO:0000313" key="5">
    <source>
        <dbReference type="Proteomes" id="UP000037510"/>
    </source>
</evidence>
<organism evidence="4 5">
    <name type="scientific">Operophtera brumata</name>
    <name type="common">Winter moth</name>
    <name type="synonym">Phalaena brumata</name>
    <dbReference type="NCBI Taxonomy" id="104452"/>
    <lineage>
        <taxon>Eukaryota</taxon>
        <taxon>Metazoa</taxon>
        <taxon>Ecdysozoa</taxon>
        <taxon>Arthropoda</taxon>
        <taxon>Hexapoda</taxon>
        <taxon>Insecta</taxon>
        <taxon>Pterygota</taxon>
        <taxon>Neoptera</taxon>
        <taxon>Endopterygota</taxon>
        <taxon>Lepidoptera</taxon>
        <taxon>Glossata</taxon>
        <taxon>Ditrysia</taxon>
        <taxon>Geometroidea</taxon>
        <taxon>Geometridae</taxon>
        <taxon>Larentiinae</taxon>
        <taxon>Operophtera</taxon>
    </lineage>
</organism>
<feature type="domain" description="PDZ" evidence="2">
    <location>
        <begin position="488"/>
        <end position="565"/>
    </location>
</feature>
<feature type="domain" description="BRO1" evidence="3">
    <location>
        <begin position="1"/>
        <end position="338"/>
    </location>
</feature>
<dbReference type="InterPro" id="IPR036034">
    <property type="entry name" value="PDZ_sf"/>
</dbReference>
<feature type="compositionally biased region" description="Basic and acidic residues" evidence="1">
    <location>
        <begin position="375"/>
        <end position="396"/>
    </location>
</feature>
<dbReference type="GO" id="GO:0051497">
    <property type="term" value="P:negative regulation of stress fiber assembly"/>
    <property type="evidence" value="ECO:0007669"/>
    <property type="project" value="TreeGrafter"/>
</dbReference>
<feature type="compositionally biased region" description="Low complexity" evidence="1">
    <location>
        <begin position="585"/>
        <end position="609"/>
    </location>
</feature>
<feature type="compositionally biased region" description="Polar residues" evidence="1">
    <location>
        <begin position="574"/>
        <end position="584"/>
    </location>
</feature>